<reference evidence="3" key="1">
    <citation type="submission" date="2016-09" db="EMBL/GenBank/DDBJ databases">
        <authorList>
            <person name="Varghese N."/>
            <person name="Submissions S."/>
        </authorList>
    </citation>
    <scope>NUCLEOTIDE SEQUENCE [LARGE SCALE GENOMIC DNA]</scope>
    <source>
        <strain evidence="3">TNe-862</strain>
    </source>
</reference>
<gene>
    <name evidence="2" type="ORF">SAMN05421548_13042</name>
</gene>
<feature type="region of interest" description="Disordered" evidence="1">
    <location>
        <begin position="154"/>
        <end position="304"/>
    </location>
</feature>
<accession>A0A1G6ZDK7</accession>
<evidence type="ECO:0000313" key="2">
    <source>
        <dbReference type="EMBL" id="SDE00680.1"/>
    </source>
</evidence>
<feature type="compositionally biased region" description="Low complexity" evidence="1">
    <location>
        <begin position="154"/>
        <end position="164"/>
    </location>
</feature>
<feature type="compositionally biased region" description="Basic and acidic residues" evidence="1">
    <location>
        <begin position="261"/>
        <end position="273"/>
    </location>
</feature>
<dbReference type="RefSeq" id="WP_092003468.1">
    <property type="nucleotide sequence ID" value="NZ_FMYQ01000030.1"/>
</dbReference>
<dbReference type="AlphaFoldDB" id="A0A1G6ZDK7"/>
<name>A0A1G6ZDK7_9BURK</name>
<protein>
    <submittedName>
        <fullName evidence="2">Uncharacterized protein</fullName>
    </submittedName>
</protein>
<proteinExistence type="predicted"/>
<sequence>MSTFPFVQIEGALALPHIRPLVRLPVSFGREWTLTPAHASLRAELHALYAAILRTVCLSAEAFRAAARWDRNHSPAPQPRTPVAAAVFEPENTGGSPASRTAEAGMPAMSSYGAPAFERRKLAGGAVAIGGAALLAWIVASHTPHDTAIDMTGTAQQPAAAEASEPPPAPALPGTAGTRSAEASASRPANKPDQATAPSPARIPATPAIDERSWTQTNDPVRAQPHLGVRMEPKAGLPARLVQREMRAGESAVNRGAGQRVAERSASTRHDAQEFAPSRDASRVTVPRSHGGYSETRGYSPRQTGAIGADEYASIFSYAKTYAPAPTFNRPAIPADSTDWVNHVSQRRITEVPERFTK</sequence>
<dbReference type="OrthoDB" id="9033963at2"/>
<organism evidence="2 3">
    <name type="scientific">Paraburkholderia lycopersici</name>
    <dbReference type="NCBI Taxonomy" id="416944"/>
    <lineage>
        <taxon>Bacteria</taxon>
        <taxon>Pseudomonadati</taxon>
        <taxon>Pseudomonadota</taxon>
        <taxon>Betaproteobacteria</taxon>
        <taxon>Burkholderiales</taxon>
        <taxon>Burkholderiaceae</taxon>
        <taxon>Paraburkholderia</taxon>
    </lineage>
</organism>
<evidence type="ECO:0000313" key="3">
    <source>
        <dbReference type="Proteomes" id="UP000198908"/>
    </source>
</evidence>
<dbReference type="Proteomes" id="UP000198908">
    <property type="component" value="Unassembled WGS sequence"/>
</dbReference>
<dbReference type="EMBL" id="FMYQ01000030">
    <property type="protein sequence ID" value="SDE00680.1"/>
    <property type="molecule type" value="Genomic_DNA"/>
</dbReference>
<evidence type="ECO:0000256" key="1">
    <source>
        <dbReference type="SAM" id="MobiDB-lite"/>
    </source>
</evidence>
<keyword evidence="3" id="KW-1185">Reference proteome</keyword>